<organism evidence="1 2">
    <name type="scientific">Algoriphagus ornithinivorans</name>
    <dbReference type="NCBI Taxonomy" id="226506"/>
    <lineage>
        <taxon>Bacteria</taxon>
        <taxon>Pseudomonadati</taxon>
        <taxon>Bacteroidota</taxon>
        <taxon>Cytophagia</taxon>
        <taxon>Cytophagales</taxon>
        <taxon>Cyclobacteriaceae</taxon>
        <taxon>Algoriphagus</taxon>
    </lineage>
</organism>
<keyword evidence="2" id="KW-1185">Reference proteome</keyword>
<dbReference type="AlphaFoldDB" id="A0A1I5GVD3"/>
<dbReference type="STRING" id="226506.SAMN04488519_10684"/>
<dbReference type="RefSeq" id="WP_091653906.1">
    <property type="nucleotide sequence ID" value="NZ_FOVW01000006.1"/>
</dbReference>
<reference evidence="2" key="1">
    <citation type="submission" date="2016-10" db="EMBL/GenBank/DDBJ databases">
        <authorList>
            <person name="Varghese N."/>
            <person name="Submissions S."/>
        </authorList>
    </citation>
    <scope>NUCLEOTIDE SEQUENCE [LARGE SCALE GENOMIC DNA]</scope>
    <source>
        <strain evidence="2">DSM 15282</strain>
    </source>
</reference>
<evidence type="ECO:0008006" key="3">
    <source>
        <dbReference type="Google" id="ProtNLM"/>
    </source>
</evidence>
<dbReference type="Proteomes" id="UP000199564">
    <property type="component" value="Unassembled WGS sequence"/>
</dbReference>
<proteinExistence type="predicted"/>
<sequence length="120" mass="13484">MKHVTMIFLLGMIFFSCQKNELPVLVCGVADPVEDLDWLNEQIRELEGSDFAAFQYFTQAKSANQEIFILKNCCSNCNSVSPIYDCEGNELGRVGDSRFPMSAISDEKVIWKSSNSLCNV</sequence>
<dbReference type="EMBL" id="FOVW01000006">
    <property type="protein sequence ID" value="SFO39843.1"/>
    <property type="molecule type" value="Genomic_DNA"/>
</dbReference>
<accession>A0A1I5GVD3</accession>
<dbReference type="PROSITE" id="PS51257">
    <property type="entry name" value="PROKAR_LIPOPROTEIN"/>
    <property type="match status" value="1"/>
</dbReference>
<name>A0A1I5GVD3_9BACT</name>
<evidence type="ECO:0000313" key="1">
    <source>
        <dbReference type="EMBL" id="SFO39843.1"/>
    </source>
</evidence>
<gene>
    <name evidence="1" type="ORF">SAMN04488519_10684</name>
</gene>
<evidence type="ECO:0000313" key="2">
    <source>
        <dbReference type="Proteomes" id="UP000199564"/>
    </source>
</evidence>
<protein>
    <recommendedName>
        <fullName evidence="3">Lipoprotein</fullName>
    </recommendedName>
</protein>